<name>A0ABY6JUL6_9ARAC</name>
<protein>
    <recommendedName>
        <fullName evidence="1">DUF5641 domain-containing protein</fullName>
    </recommendedName>
</protein>
<dbReference type="EMBL" id="CP092863">
    <property type="protein sequence ID" value="UYV60162.1"/>
    <property type="molecule type" value="Genomic_DNA"/>
</dbReference>
<dbReference type="InterPro" id="IPR040676">
    <property type="entry name" value="DUF5641"/>
</dbReference>
<dbReference type="PANTHER" id="PTHR47331:SF6">
    <property type="entry name" value="DOUBLECORTIN DOMAIN-CONTAINING PROTEIN"/>
    <property type="match status" value="1"/>
</dbReference>
<keyword evidence="3" id="KW-1185">Reference proteome</keyword>
<proteinExistence type="predicted"/>
<organism evidence="2 3">
    <name type="scientific">Cordylochernes scorpioides</name>
    <dbReference type="NCBI Taxonomy" id="51811"/>
    <lineage>
        <taxon>Eukaryota</taxon>
        <taxon>Metazoa</taxon>
        <taxon>Ecdysozoa</taxon>
        <taxon>Arthropoda</taxon>
        <taxon>Chelicerata</taxon>
        <taxon>Arachnida</taxon>
        <taxon>Pseudoscorpiones</taxon>
        <taxon>Cheliferoidea</taxon>
        <taxon>Chernetidae</taxon>
        <taxon>Cordylochernes</taxon>
    </lineage>
</organism>
<accession>A0ABY6JUL6</accession>
<gene>
    <name evidence="2" type="ORF">LAZ67_1000165</name>
</gene>
<feature type="domain" description="DUF5641" evidence="1">
    <location>
        <begin position="5"/>
        <end position="95"/>
    </location>
</feature>
<evidence type="ECO:0000313" key="2">
    <source>
        <dbReference type="EMBL" id="UYV60162.1"/>
    </source>
</evidence>
<reference evidence="2 3" key="1">
    <citation type="submission" date="2022-01" db="EMBL/GenBank/DDBJ databases">
        <title>A chromosomal length assembly of Cordylochernes scorpioides.</title>
        <authorList>
            <person name="Zeh D."/>
            <person name="Zeh J."/>
        </authorList>
    </citation>
    <scope>NUCLEOTIDE SEQUENCE [LARGE SCALE GENOMIC DNA]</scope>
    <source>
        <strain evidence="2">IN4F17</strain>
        <tissue evidence="2">Whole Body</tissue>
    </source>
</reference>
<dbReference type="PANTHER" id="PTHR47331">
    <property type="entry name" value="PHD-TYPE DOMAIN-CONTAINING PROTEIN"/>
    <property type="match status" value="1"/>
</dbReference>
<dbReference type="Proteomes" id="UP001235939">
    <property type="component" value="Chromosome 01"/>
</dbReference>
<sequence length="122" mass="14436">MSLPNRWKLIQKSMNHFWTRWSQEYVSQLQQRSKWCKPQPNIKEGSLVLIKNEQQPPLAWKIGRISKVFPGDDARIRVVEVKTANGTYRRPIQQLKDHLVYQNIQQLEINGLVLEETRKLDG</sequence>
<dbReference type="Pfam" id="PF18701">
    <property type="entry name" value="DUF5641"/>
    <property type="match status" value="1"/>
</dbReference>
<evidence type="ECO:0000259" key="1">
    <source>
        <dbReference type="Pfam" id="PF18701"/>
    </source>
</evidence>
<evidence type="ECO:0000313" key="3">
    <source>
        <dbReference type="Proteomes" id="UP001235939"/>
    </source>
</evidence>